<accession>A0A4V0NFS2</accession>
<dbReference type="InterPro" id="IPR010281">
    <property type="entry name" value="DUF885"/>
</dbReference>
<evidence type="ECO:0000313" key="2">
    <source>
        <dbReference type="EMBL" id="AUX30662.1"/>
    </source>
</evidence>
<reference evidence="2 3" key="1">
    <citation type="submission" date="2015-09" db="EMBL/GenBank/DDBJ databases">
        <title>Sorangium comparison.</title>
        <authorList>
            <person name="Zaburannyi N."/>
            <person name="Bunk B."/>
            <person name="Overmann J."/>
            <person name="Mueller R."/>
        </authorList>
    </citation>
    <scope>NUCLEOTIDE SEQUENCE [LARGE SCALE GENOMIC DNA]</scope>
    <source>
        <strain evidence="2 3">So ce836</strain>
    </source>
</reference>
<organism evidence="2 3">
    <name type="scientific">Sorangium cellulosum</name>
    <name type="common">Polyangium cellulosum</name>
    <dbReference type="NCBI Taxonomy" id="56"/>
    <lineage>
        <taxon>Bacteria</taxon>
        <taxon>Pseudomonadati</taxon>
        <taxon>Myxococcota</taxon>
        <taxon>Polyangia</taxon>
        <taxon>Polyangiales</taxon>
        <taxon>Polyangiaceae</taxon>
        <taxon>Sorangium</taxon>
    </lineage>
</organism>
<dbReference type="PANTHER" id="PTHR33361">
    <property type="entry name" value="GLR0591 PROTEIN"/>
    <property type="match status" value="1"/>
</dbReference>
<name>A0A4V0NFS2_SORCE</name>
<protein>
    <recommendedName>
        <fullName evidence="4">Secreted protein</fullName>
    </recommendedName>
</protein>
<evidence type="ECO:0000256" key="1">
    <source>
        <dbReference type="SAM" id="SignalP"/>
    </source>
</evidence>
<feature type="signal peptide" evidence="1">
    <location>
        <begin position="1"/>
        <end position="22"/>
    </location>
</feature>
<proteinExistence type="predicted"/>
<gene>
    <name evidence="2" type="ORF">SOCE836_027710</name>
</gene>
<evidence type="ECO:0008006" key="4">
    <source>
        <dbReference type="Google" id="ProtNLM"/>
    </source>
</evidence>
<feature type="chain" id="PRO_5020414481" description="Secreted protein" evidence="1">
    <location>
        <begin position="23"/>
        <end position="607"/>
    </location>
</feature>
<evidence type="ECO:0000313" key="3">
    <source>
        <dbReference type="Proteomes" id="UP000295497"/>
    </source>
</evidence>
<keyword evidence="1" id="KW-0732">Signal</keyword>
<dbReference type="Pfam" id="PF05960">
    <property type="entry name" value="DUF885"/>
    <property type="match status" value="1"/>
</dbReference>
<dbReference type="PANTHER" id="PTHR33361:SF2">
    <property type="entry name" value="DUF885 DOMAIN-CONTAINING PROTEIN"/>
    <property type="match status" value="1"/>
</dbReference>
<dbReference type="EMBL" id="CP012672">
    <property type="protein sequence ID" value="AUX30662.1"/>
    <property type="molecule type" value="Genomic_DNA"/>
</dbReference>
<dbReference type="AlphaFoldDB" id="A0A4V0NFS2"/>
<dbReference type="Proteomes" id="UP000295497">
    <property type="component" value="Chromosome"/>
</dbReference>
<sequence length="607" mass="66212">MLFHSSRTVLLSLALFALSPLACSPPPSPATPGRTGAESCAAAAAQLAALAGEHWDGRLAAEPVEATFLGFHSHDDRLPDVTEAGRAREIARLEALLGRVCAIDPASLALPDRVTHGMLVHEIESDLARRECDLSAWAVDQLGGPQVELFQLARVQTVRTVEEGRALVARWSEIGAHMDARTDRLRRALQQGKVAPRATVERVIAQLDELLAKPSGAWALMSPRDAAHPDWPDAEQRSFAAAVEQAVEGGARPAFSRYREALAREILPRARDDARAGLSHVPGGEACYARLIKASTSLALSADEVHAIGLEQVARIRDEMKALGAKALGTSDFAEIQRRLREDKALTFSTRDEVEAAASAAVARARAAIPAWIGALPRTPLDVRRMEAFEEKHSPPALYRDPAQDGSRPGTYYVNTYAPETRRRFESEVVAFHEAIPGHHIQVALAQELGEVPTFRKHANVMAFTEGWGLYSERLADEMGLYSSDLDRLGMLSADAWRACRLVVDTGIHAKGWSRAQAVTYMMANTIVDEGVVVNEVDRYIGWPAQALAYKVGQLEIQRLREDAERKLGPRFDIKGFHDALLGAGAVTLPILGDQIARWVASRARLP</sequence>